<reference evidence="3 4" key="1">
    <citation type="journal article" date="2010" name="J. Bacteriol.">
        <title>Genome sequence of the milbemycin-producing bacterium Streptomyces bingchenggensis.</title>
        <authorList>
            <person name="Wang X.J."/>
            <person name="Yan Y.J."/>
            <person name="Zhang B."/>
            <person name="An J."/>
            <person name="Wang J.J."/>
            <person name="Tian J."/>
            <person name="Jiang L."/>
            <person name="Chen Y.H."/>
            <person name="Huang S.X."/>
            <person name="Yin M."/>
            <person name="Zhang J."/>
            <person name="Gao A.L."/>
            <person name="Liu C.X."/>
            <person name="Zhu Z.X."/>
            <person name="Xiang W.S."/>
        </authorList>
    </citation>
    <scope>NUCLEOTIDE SEQUENCE [LARGE SCALE GENOMIC DNA]</scope>
    <source>
        <strain evidence="3 4">BCW-1</strain>
    </source>
</reference>
<dbReference type="KEGG" id="sbh:SBI_06475"/>
<organism evidence="3 4">
    <name type="scientific">Streptomyces bingchenggensis (strain BCW-1)</name>
    <dbReference type="NCBI Taxonomy" id="749414"/>
    <lineage>
        <taxon>Bacteria</taxon>
        <taxon>Bacillati</taxon>
        <taxon>Actinomycetota</taxon>
        <taxon>Actinomycetes</taxon>
        <taxon>Kitasatosporales</taxon>
        <taxon>Streptomycetaceae</taxon>
        <taxon>Streptomyces</taxon>
    </lineage>
</organism>
<feature type="domain" description="FAD/NAD(P)-binding" evidence="2">
    <location>
        <begin position="25"/>
        <end position="144"/>
    </location>
</feature>
<proteinExistence type="predicted"/>
<dbReference type="InterPro" id="IPR023753">
    <property type="entry name" value="FAD/NAD-binding_dom"/>
</dbReference>
<dbReference type="PRINTS" id="PR00411">
    <property type="entry name" value="PNDRDTASEI"/>
</dbReference>
<dbReference type="GO" id="GO:0016491">
    <property type="term" value="F:oxidoreductase activity"/>
    <property type="evidence" value="ECO:0007669"/>
    <property type="project" value="InterPro"/>
</dbReference>
<keyword evidence="4" id="KW-1185">Reference proteome</keyword>
<dbReference type="HOGENOM" id="CLU_915018_0_0_11"/>
<dbReference type="PRINTS" id="PR00368">
    <property type="entry name" value="FADPNR"/>
</dbReference>
<dbReference type="PATRIC" id="fig|749414.3.peg.6669"/>
<dbReference type="RefSeq" id="WP_014179046.1">
    <property type="nucleotide sequence ID" value="NC_016582.1"/>
</dbReference>
<sequence>MTDTTAVDTTAMDTSAVNATAVEADLIVVGGGPAGCAAAVMAAGLGMRSVLVDPGEALCRTLERIPVLGNVLGFSTGPALAAAITADVARSDLCRVELGRRAVRIGAYEDRVEVVTVPMEASGSGLLLTAPYAVVATGVGPLRPEDVGWIDGGEGLALPPLWEADPAALTGRTALVLGADRPLGTLLRAHPGLDSRFIVACPPGDAYKAEEIAEDPRVELVPVRHLTLAPRLPGEPPVPKAPPVPEAPLTAEAPPTAEMPLTAEVLTVDGGRRTLTGHRGFRNLGSGPTPPGGDLSADASGYCPPSRQHPRVFTAGDLRSARFQRIATAMGSGSEAALSAYYASRDLPTEATDDVSPRA</sequence>
<dbReference type="EMBL" id="CP002047">
    <property type="protein sequence ID" value="ADI09595.1"/>
    <property type="molecule type" value="Genomic_DNA"/>
</dbReference>
<evidence type="ECO:0000313" key="4">
    <source>
        <dbReference type="Proteomes" id="UP000000377"/>
    </source>
</evidence>
<evidence type="ECO:0000313" key="3">
    <source>
        <dbReference type="EMBL" id="ADI09595.1"/>
    </source>
</evidence>
<dbReference type="Pfam" id="PF07992">
    <property type="entry name" value="Pyr_redox_2"/>
    <property type="match status" value="1"/>
</dbReference>
<dbReference type="eggNOG" id="COG0492">
    <property type="taxonomic scope" value="Bacteria"/>
</dbReference>
<dbReference type="InterPro" id="IPR036188">
    <property type="entry name" value="FAD/NAD-bd_sf"/>
</dbReference>
<dbReference type="AlphaFoldDB" id="D7BU26"/>
<gene>
    <name evidence="3" type="ordered locus">SBI_06475</name>
</gene>
<dbReference type="STRING" id="749414.SBI_06475"/>
<accession>D7BU26</accession>
<protein>
    <submittedName>
        <fullName evidence="3">Putative oxidoreductase</fullName>
    </submittedName>
</protein>
<name>D7BU26_STRBB</name>
<evidence type="ECO:0000256" key="1">
    <source>
        <dbReference type="SAM" id="MobiDB-lite"/>
    </source>
</evidence>
<evidence type="ECO:0000259" key="2">
    <source>
        <dbReference type="Pfam" id="PF07992"/>
    </source>
</evidence>
<dbReference type="Proteomes" id="UP000000377">
    <property type="component" value="Chromosome"/>
</dbReference>
<dbReference type="SUPFAM" id="SSF51905">
    <property type="entry name" value="FAD/NAD(P)-binding domain"/>
    <property type="match status" value="1"/>
</dbReference>
<feature type="region of interest" description="Disordered" evidence="1">
    <location>
        <begin position="277"/>
        <end position="308"/>
    </location>
</feature>
<dbReference type="Gene3D" id="3.50.50.60">
    <property type="entry name" value="FAD/NAD(P)-binding domain"/>
    <property type="match status" value="2"/>
</dbReference>